<dbReference type="InterPro" id="IPR017552">
    <property type="entry name" value="PHI/rmpB"/>
</dbReference>
<dbReference type="PANTHER" id="PTHR43443">
    <property type="entry name" value="3-HEXULOSE-6-PHOSPHATE ISOMERASE"/>
    <property type="match status" value="1"/>
</dbReference>
<protein>
    <submittedName>
        <fullName evidence="3">3-hexulose-6-phosphate isomerase</fullName>
    </submittedName>
</protein>
<gene>
    <name evidence="3" type="ORF">EJE24_22350</name>
</gene>
<name>A0A428LGJ2_9ENTR</name>
<dbReference type="InterPro" id="IPR001347">
    <property type="entry name" value="SIS_dom"/>
</dbReference>
<evidence type="ECO:0000259" key="2">
    <source>
        <dbReference type="PROSITE" id="PS51464"/>
    </source>
</evidence>
<dbReference type="EMBL" id="RWHU01000012">
    <property type="protein sequence ID" value="RSK63099.1"/>
    <property type="molecule type" value="Genomic_DNA"/>
</dbReference>
<dbReference type="InterPro" id="IPR046348">
    <property type="entry name" value="SIS_dom_sf"/>
</dbReference>
<comment type="caution">
    <text evidence="3">The sequence shown here is derived from an EMBL/GenBank/DDBJ whole genome shotgun (WGS) entry which is preliminary data.</text>
</comment>
<proteinExistence type="inferred from homology"/>
<accession>A0A428LGJ2</accession>
<dbReference type="SUPFAM" id="SSF53697">
    <property type="entry name" value="SIS domain"/>
    <property type="match status" value="1"/>
</dbReference>
<organism evidence="3 4">
    <name type="scientific">Enterobacter huaxiensis</name>
    <dbReference type="NCBI Taxonomy" id="2494702"/>
    <lineage>
        <taxon>Bacteria</taxon>
        <taxon>Pseudomonadati</taxon>
        <taxon>Pseudomonadota</taxon>
        <taxon>Gammaproteobacteria</taxon>
        <taxon>Enterobacterales</taxon>
        <taxon>Enterobacteriaceae</taxon>
        <taxon>Enterobacter</taxon>
    </lineage>
</organism>
<dbReference type="GO" id="GO:0016853">
    <property type="term" value="F:isomerase activity"/>
    <property type="evidence" value="ECO:0007669"/>
    <property type="project" value="UniProtKB-KW"/>
</dbReference>
<sequence>MTDNIFLTESQTVMNELATVFRQLEPKSVADFTETLLGADKVLVVGVGRVRIALSAFVKRLNHLGIPAWLVGDVNEPPVGCRDVLVIGSGSGESIYPKNIALCARKYGARLAHLTSSPQSSIAQLSDVVVDFHCGSKSGAGIHSIQPMTTLFEQSLLIFGDLICMDLMRRKGLSAEQVSAQHANLE</sequence>
<dbReference type="GO" id="GO:1901135">
    <property type="term" value="P:carbohydrate derivative metabolic process"/>
    <property type="evidence" value="ECO:0007669"/>
    <property type="project" value="InterPro"/>
</dbReference>
<comment type="similarity">
    <text evidence="1">Belongs to the SIS family. PHI subfamily.</text>
</comment>
<dbReference type="PROSITE" id="PS51464">
    <property type="entry name" value="SIS"/>
    <property type="match status" value="1"/>
</dbReference>
<evidence type="ECO:0000256" key="1">
    <source>
        <dbReference type="ARBA" id="ARBA00009235"/>
    </source>
</evidence>
<dbReference type="GO" id="GO:0097367">
    <property type="term" value="F:carbohydrate derivative binding"/>
    <property type="evidence" value="ECO:0007669"/>
    <property type="project" value="InterPro"/>
</dbReference>
<dbReference type="PANTHER" id="PTHR43443:SF1">
    <property type="entry name" value="3-HEXULOSE-6-PHOSPHATE ISOMERASE"/>
    <property type="match status" value="1"/>
</dbReference>
<feature type="domain" description="SIS" evidence="2">
    <location>
        <begin position="32"/>
        <end position="173"/>
    </location>
</feature>
<reference evidence="3 4" key="1">
    <citation type="submission" date="2018-12" db="EMBL/GenBank/DDBJ databases">
        <title>The Genome Submission of two Enterobacter spp. strains.</title>
        <authorList>
            <person name="Wu W."/>
            <person name="Wei L."/>
            <person name="Feng Y."/>
            <person name="Zong Z."/>
        </authorList>
    </citation>
    <scope>NUCLEOTIDE SEQUENCE [LARGE SCALE GENOMIC DNA]</scope>
    <source>
        <strain evidence="3 4">WCHEHu045002</strain>
    </source>
</reference>
<dbReference type="AlphaFoldDB" id="A0A428LGJ2"/>
<evidence type="ECO:0000313" key="3">
    <source>
        <dbReference type="EMBL" id="RSK63099.1"/>
    </source>
</evidence>
<evidence type="ECO:0000313" key="4">
    <source>
        <dbReference type="Proteomes" id="UP000276389"/>
    </source>
</evidence>
<keyword evidence="3" id="KW-0413">Isomerase</keyword>
<dbReference type="Proteomes" id="UP000276389">
    <property type="component" value="Unassembled WGS sequence"/>
</dbReference>
<dbReference type="RefSeq" id="WP_125915588.1">
    <property type="nucleotide sequence ID" value="NZ_RWHU01000012.1"/>
</dbReference>
<dbReference type="Gene3D" id="3.40.50.10490">
    <property type="entry name" value="Glucose-6-phosphate isomerase like protein, domain 1"/>
    <property type="match status" value="1"/>
</dbReference>